<dbReference type="PROSITE" id="PS51186">
    <property type="entry name" value="GNAT"/>
    <property type="match status" value="1"/>
</dbReference>
<accession>A0A1V9FXM9</accession>
<dbReference type="SUPFAM" id="SSF55729">
    <property type="entry name" value="Acyl-CoA N-acyltransferases (Nat)"/>
    <property type="match status" value="1"/>
</dbReference>
<keyword evidence="3" id="KW-1185">Reference proteome</keyword>
<name>A0A1V9FXM9_9BACT</name>
<dbReference type="GO" id="GO:0016747">
    <property type="term" value="F:acyltransferase activity, transferring groups other than amino-acyl groups"/>
    <property type="evidence" value="ECO:0007669"/>
    <property type="project" value="InterPro"/>
</dbReference>
<dbReference type="OrthoDB" id="1178186at2"/>
<sequence>MDTAIVPVTHSDFEIIYEIINDGASAYKGIIPGDRWHEPYMSKEELQVQIVDGVEFWGYHEKEELIAVMGIQDKGDITLIRHAYVRTTARNKGIGGKLLQHLSTLTAKPILIGTWADASWAISFYIKHGFRQVSFNEKEQLLRKYWNIPLRQIDTSVVLVSANWIGTTS</sequence>
<protein>
    <submittedName>
        <fullName evidence="2">GNAT family acetyltransferase</fullName>
    </submittedName>
</protein>
<comment type="caution">
    <text evidence="2">The sequence shown here is derived from an EMBL/GenBank/DDBJ whole genome shotgun (WGS) entry which is preliminary data.</text>
</comment>
<dbReference type="Pfam" id="PF13508">
    <property type="entry name" value="Acetyltransf_7"/>
    <property type="match status" value="1"/>
</dbReference>
<dbReference type="Gene3D" id="3.40.630.30">
    <property type="match status" value="1"/>
</dbReference>
<evidence type="ECO:0000259" key="1">
    <source>
        <dbReference type="PROSITE" id="PS51186"/>
    </source>
</evidence>
<evidence type="ECO:0000313" key="2">
    <source>
        <dbReference type="EMBL" id="OQP63105.1"/>
    </source>
</evidence>
<evidence type="ECO:0000313" key="3">
    <source>
        <dbReference type="Proteomes" id="UP000192796"/>
    </source>
</evidence>
<dbReference type="InterPro" id="IPR000182">
    <property type="entry name" value="GNAT_dom"/>
</dbReference>
<keyword evidence="2" id="KW-0808">Transferase</keyword>
<dbReference type="CDD" id="cd04301">
    <property type="entry name" value="NAT_SF"/>
    <property type="match status" value="1"/>
</dbReference>
<dbReference type="EMBL" id="LVYD01000047">
    <property type="protein sequence ID" value="OQP63105.1"/>
    <property type="molecule type" value="Genomic_DNA"/>
</dbReference>
<dbReference type="RefSeq" id="WP_081148116.1">
    <property type="nucleotide sequence ID" value="NZ_LVYD01000047.1"/>
</dbReference>
<organism evidence="2 3">
    <name type="scientific">Niastella vici</name>
    <dbReference type="NCBI Taxonomy" id="1703345"/>
    <lineage>
        <taxon>Bacteria</taxon>
        <taxon>Pseudomonadati</taxon>
        <taxon>Bacteroidota</taxon>
        <taxon>Chitinophagia</taxon>
        <taxon>Chitinophagales</taxon>
        <taxon>Chitinophagaceae</taxon>
        <taxon>Niastella</taxon>
    </lineage>
</organism>
<dbReference type="Proteomes" id="UP000192796">
    <property type="component" value="Unassembled WGS sequence"/>
</dbReference>
<dbReference type="STRING" id="1703345.A3860_03785"/>
<dbReference type="InterPro" id="IPR016181">
    <property type="entry name" value="Acyl_CoA_acyltransferase"/>
</dbReference>
<proteinExistence type="predicted"/>
<reference evidence="2 3" key="1">
    <citation type="submission" date="2016-03" db="EMBL/GenBank/DDBJ databases">
        <title>Niastella vici sp. nov., isolated from farmland soil.</title>
        <authorList>
            <person name="Chen L."/>
            <person name="Wang D."/>
            <person name="Yang S."/>
            <person name="Wang G."/>
        </authorList>
    </citation>
    <scope>NUCLEOTIDE SEQUENCE [LARGE SCALE GENOMIC DNA]</scope>
    <source>
        <strain evidence="2 3">DJ57</strain>
    </source>
</reference>
<gene>
    <name evidence="2" type="ORF">A3860_03785</name>
</gene>
<dbReference type="AlphaFoldDB" id="A0A1V9FXM9"/>
<feature type="domain" description="N-acetyltransferase" evidence="1">
    <location>
        <begin position="3"/>
        <end position="151"/>
    </location>
</feature>